<dbReference type="Gene3D" id="1.10.260.40">
    <property type="entry name" value="lambda repressor-like DNA-binding domains"/>
    <property type="match status" value="1"/>
</dbReference>
<dbReference type="AlphaFoldDB" id="A0A3B0YI33"/>
<organism evidence="1">
    <name type="scientific">hydrothermal vent metagenome</name>
    <dbReference type="NCBI Taxonomy" id="652676"/>
    <lineage>
        <taxon>unclassified sequences</taxon>
        <taxon>metagenomes</taxon>
        <taxon>ecological metagenomes</taxon>
    </lineage>
</organism>
<dbReference type="EMBL" id="UOFL01000093">
    <property type="protein sequence ID" value="VAW75783.1"/>
    <property type="molecule type" value="Genomic_DNA"/>
</dbReference>
<protein>
    <recommendedName>
        <fullName evidence="2">HTH cro/C1-type domain-containing protein</fullName>
    </recommendedName>
</protein>
<proteinExistence type="predicted"/>
<evidence type="ECO:0008006" key="2">
    <source>
        <dbReference type="Google" id="ProtNLM"/>
    </source>
</evidence>
<accession>A0A3B0YI33</accession>
<dbReference type="SUPFAM" id="SSF47413">
    <property type="entry name" value="lambda repressor-like DNA-binding domains"/>
    <property type="match status" value="1"/>
</dbReference>
<name>A0A3B0YI33_9ZZZZ</name>
<dbReference type="InterPro" id="IPR010982">
    <property type="entry name" value="Lambda_DNA-bd_dom_sf"/>
</dbReference>
<dbReference type="GO" id="GO:0003677">
    <property type="term" value="F:DNA binding"/>
    <property type="evidence" value="ECO:0007669"/>
    <property type="project" value="InterPro"/>
</dbReference>
<gene>
    <name evidence="1" type="ORF">MNBD_GAMMA12-1354</name>
</gene>
<sequence>MEMHITPDWLRKKIEDSPDGEIEAGFDISGLRNVYMFLPGVLVDDEHVTRLKHAFGIFIKNLRLTKELSVDDLAEAASIDNDELRLIENDPHYETKPRTVFQLSRFFKIQTQKMMVISGIAQSLDRKLEEQTLKFAAKSDGVSSLNSEEQQVLNEYVKYLNER</sequence>
<reference evidence="1" key="1">
    <citation type="submission" date="2018-06" db="EMBL/GenBank/DDBJ databases">
        <authorList>
            <person name="Zhirakovskaya E."/>
        </authorList>
    </citation>
    <scope>NUCLEOTIDE SEQUENCE</scope>
</reference>
<evidence type="ECO:0000313" key="1">
    <source>
        <dbReference type="EMBL" id="VAW75783.1"/>
    </source>
</evidence>